<feature type="region of interest" description="Disordered" evidence="1">
    <location>
        <begin position="64"/>
        <end position="88"/>
    </location>
</feature>
<dbReference type="EMBL" id="JABKKF010000005">
    <property type="protein sequence ID" value="NPD92108.1"/>
    <property type="molecule type" value="Genomic_DNA"/>
</dbReference>
<keyword evidence="3" id="KW-1185">Reference proteome</keyword>
<proteinExistence type="predicted"/>
<dbReference type="Proteomes" id="UP000714420">
    <property type="component" value="Unassembled WGS sequence"/>
</dbReference>
<evidence type="ECO:0000313" key="3">
    <source>
        <dbReference type="Proteomes" id="UP000714420"/>
    </source>
</evidence>
<organism evidence="2 3">
    <name type="scientific">Xylanibacter muris</name>
    <dbReference type="NCBI Taxonomy" id="2736290"/>
    <lineage>
        <taxon>Bacteria</taxon>
        <taxon>Pseudomonadati</taxon>
        <taxon>Bacteroidota</taxon>
        <taxon>Bacteroidia</taxon>
        <taxon>Bacteroidales</taxon>
        <taxon>Prevotellaceae</taxon>
        <taxon>Xylanibacter</taxon>
    </lineage>
</organism>
<protein>
    <submittedName>
        <fullName evidence="2">Uncharacterized protein</fullName>
    </submittedName>
</protein>
<evidence type="ECO:0000256" key="1">
    <source>
        <dbReference type="SAM" id="MobiDB-lite"/>
    </source>
</evidence>
<dbReference type="RefSeq" id="WP_172275451.1">
    <property type="nucleotide sequence ID" value="NZ_CASGMU010000004.1"/>
</dbReference>
<evidence type="ECO:0000313" key="2">
    <source>
        <dbReference type="EMBL" id="NPD92108.1"/>
    </source>
</evidence>
<gene>
    <name evidence="2" type="ORF">HPS56_07040</name>
</gene>
<accession>A0ABX2ALM0</accession>
<sequence>MPTTSRLEKVERSVIHLEIDGMHHYFGSIANMYEYFTPQQLGISYGALRNYGLSNDKPYTNSKCTIRKGQLLSKSGNRGRKKQIDEEK</sequence>
<reference evidence="2 3" key="1">
    <citation type="submission" date="2020-05" db="EMBL/GenBank/DDBJ databases">
        <title>Distinct polysaccharide utilization as determinants for interspecies competition between intestinal Prevotella spp.</title>
        <authorList>
            <person name="Galvez E.J.C."/>
            <person name="Iljazovic A."/>
            <person name="Strowig T."/>
        </authorList>
    </citation>
    <scope>NUCLEOTIDE SEQUENCE [LARGE SCALE GENOMIC DNA]</scope>
    <source>
        <strain evidence="2 3">PMUR</strain>
    </source>
</reference>
<name>A0ABX2ALM0_9BACT</name>
<comment type="caution">
    <text evidence="2">The sequence shown here is derived from an EMBL/GenBank/DDBJ whole genome shotgun (WGS) entry which is preliminary data.</text>
</comment>